<protein>
    <submittedName>
        <fullName evidence="1">Uncharacterized protein</fullName>
    </submittedName>
</protein>
<dbReference type="RefSeq" id="WP_182429316.1">
    <property type="nucleotide sequence ID" value="NZ_QRIN01000122.1"/>
</dbReference>
<reference evidence="1 2" key="1">
    <citation type="submission" date="2018-08" db="EMBL/GenBank/DDBJ databases">
        <title>A genome reference for cultivated species of the human gut microbiota.</title>
        <authorList>
            <person name="Zou Y."/>
            <person name="Xue W."/>
            <person name="Luo G."/>
        </authorList>
    </citation>
    <scope>NUCLEOTIDE SEQUENCE [LARGE SCALE GENOMIC DNA]</scope>
    <source>
        <strain evidence="1 2">AM22-1</strain>
    </source>
</reference>
<comment type="caution">
    <text evidence="1">The sequence shown here is derived from an EMBL/GenBank/DDBJ whole genome shotgun (WGS) entry which is preliminary data.</text>
</comment>
<evidence type="ECO:0000313" key="2">
    <source>
        <dbReference type="Proteomes" id="UP000286501"/>
    </source>
</evidence>
<dbReference type="EMBL" id="QRIN01000122">
    <property type="protein sequence ID" value="RHG60777.1"/>
    <property type="molecule type" value="Genomic_DNA"/>
</dbReference>
<gene>
    <name evidence="1" type="ORF">DW250_15670</name>
</gene>
<feature type="non-terminal residue" evidence="1">
    <location>
        <position position="1"/>
    </location>
</feature>
<accession>A0A414UCL8</accession>
<proteinExistence type="predicted"/>
<sequence length="142" mass="16147">RFASKIPLNPIGCGFEGYGKNDARELIGKGTDNERLLIHEGLPVINEIGKCLLSFKEAVVNTPIDTNDYSFLNKFRVGGDNLNHKRNSLIADIEEVYQANKEHATIDTYAKKLYLTRRTNEPKQRMSLLCEQAFMSVCFLFM</sequence>
<evidence type="ECO:0000313" key="1">
    <source>
        <dbReference type="EMBL" id="RHG60777.1"/>
    </source>
</evidence>
<dbReference type="Proteomes" id="UP000286501">
    <property type="component" value="Unassembled WGS sequence"/>
</dbReference>
<dbReference type="AlphaFoldDB" id="A0A414UCL8"/>
<name>A0A414UCL8_9BACT</name>
<organism evidence="1 2">
    <name type="scientific">Segatella copri</name>
    <dbReference type="NCBI Taxonomy" id="165179"/>
    <lineage>
        <taxon>Bacteria</taxon>
        <taxon>Pseudomonadati</taxon>
        <taxon>Bacteroidota</taxon>
        <taxon>Bacteroidia</taxon>
        <taxon>Bacteroidales</taxon>
        <taxon>Prevotellaceae</taxon>
        <taxon>Segatella</taxon>
    </lineage>
</organism>